<dbReference type="PANTHER" id="PTHR43798:SF28">
    <property type="entry name" value="AB HYDROLASE-1 DOMAIN-CONTAINING PROTEIN"/>
    <property type="match status" value="1"/>
</dbReference>
<dbReference type="GO" id="GO:0008233">
    <property type="term" value="F:peptidase activity"/>
    <property type="evidence" value="ECO:0007669"/>
    <property type="project" value="InterPro"/>
</dbReference>
<comment type="similarity">
    <text evidence="1">Belongs to the peptidase S33 family.</text>
</comment>
<sequence length="303" mass="35046">MRKIFLLPVLLLLLLQGQAQTTDSIRYANGYLYYHTYGHGEPIIVLSGGPGNSCMQQEEVATELGRKYKAVLLEQRGTGLSIPTPFDSTTINMKAAMEDINRLMDRLKVKQILIYGHSWGAMLAMNFAANYPQKVKRLLLVCPGYYKMSTDLYTTHVNNVRARMGPEDMIKFDSLSKLMGDKEPPREVFLAYNRIMRMSYIYNKLMIDSMLKKIEVAKSNTHMQQLMIGDLWRIRYDLSKTLYRYRGPIDVIAARQDVLAFYTYELKIIHPAAKLHWIQASGHFPMFEQRTAFYNMLDSLLTR</sequence>
<keyword evidence="3" id="KW-0732">Signal</keyword>
<gene>
    <name evidence="5" type="ORF">ECE50_008365</name>
</gene>
<evidence type="ECO:0000313" key="5">
    <source>
        <dbReference type="EMBL" id="NSL86840.1"/>
    </source>
</evidence>
<feature type="chain" id="PRO_5040176989" evidence="3">
    <location>
        <begin position="22"/>
        <end position="303"/>
    </location>
</feature>
<accession>A0A9Q5GL08</accession>
<dbReference type="GO" id="GO:0016020">
    <property type="term" value="C:membrane"/>
    <property type="evidence" value="ECO:0007669"/>
    <property type="project" value="TreeGrafter"/>
</dbReference>
<keyword evidence="2 5" id="KW-0378">Hydrolase</keyword>
<keyword evidence="6" id="KW-1185">Reference proteome</keyword>
<evidence type="ECO:0000256" key="2">
    <source>
        <dbReference type="ARBA" id="ARBA00022801"/>
    </source>
</evidence>
<dbReference type="AlphaFoldDB" id="A0A9Q5GL08"/>
<organism evidence="5 6">
    <name type="scientific">Chitinophaga solisilvae</name>
    <dbReference type="NCBI Taxonomy" id="1233460"/>
    <lineage>
        <taxon>Bacteria</taxon>
        <taxon>Pseudomonadati</taxon>
        <taxon>Bacteroidota</taxon>
        <taxon>Chitinophagia</taxon>
        <taxon>Chitinophagales</taxon>
        <taxon>Chitinophagaceae</taxon>
        <taxon>Chitinophaga</taxon>
    </lineage>
</organism>
<proteinExistence type="inferred from homology"/>
<dbReference type="SUPFAM" id="SSF53474">
    <property type="entry name" value="alpha/beta-Hydrolases"/>
    <property type="match status" value="1"/>
</dbReference>
<evidence type="ECO:0000313" key="6">
    <source>
        <dbReference type="Proteomes" id="UP000281028"/>
    </source>
</evidence>
<dbReference type="PANTHER" id="PTHR43798">
    <property type="entry name" value="MONOACYLGLYCEROL LIPASE"/>
    <property type="match status" value="1"/>
</dbReference>
<evidence type="ECO:0000256" key="1">
    <source>
        <dbReference type="ARBA" id="ARBA00010088"/>
    </source>
</evidence>
<dbReference type="Proteomes" id="UP000281028">
    <property type="component" value="Unassembled WGS sequence"/>
</dbReference>
<dbReference type="Pfam" id="PF00561">
    <property type="entry name" value="Abhydrolase_1"/>
    <property type="match status" value="1"/>
</dbReference>
<name>A0A9Q5GL08_9BACT</name>
<dbReference type="GO" id="GO:0006508">
    <property type="term" value="P:proteolysis"/>
    <property type="evidence" value="ECO:0007669"/>
    <property type="project" value="InterPro"/>
</dbReference>
<evidence type="ECO:0000259" key="4">
    <source>
        <dbReference type="Pfam" id="PF00561"/>
    </source>
</evidence>
<evidence type="ECO:0000256" key="3">
    <source>
        <dbReference type="SAM" id="SignalP"/>
    </source>
</evidence>
<dbReference type="PRINTS" id="PR00111">
    <property type="entry name" value="ABHYDROLASE"/>
</dbReference>
<dbReference type="InterPro" id="IPR050266">
    <property type="entry name" value="AB_hydrolase_sf"/>
</dbReference>
<protein>
    <submittedName>
        <fullName evidence="5">Alpha/beta hydrolase</fullName>
    </submittedName>
</protein>
<dbReference type="EMBL" id="RIAR02000001">
    <property type="protein sequence ID" value="NSL86840.1"/>
    <property type="molecule type" value="Genomic_DNA"/>
</dbReference>
<dbReference type="OrthoDB" id="9796770at2"/>
<feature type="signal peptide" evidence="3">
    <location>
        <begin position="1"/>
        <end position="21"/>
    </location>
</feature>
<dbReference type="Gene3D" id="3.40.50.1820">
    <property type="entry name" value="alpha/beta hydrolase"/>
    <property type="match status" value="1"/>
</dbReference>
<feature type="domain" description="AB hydrolase-1" evidence="4">
    <location>
        <begin position="42"/>
        <end position="288"/>
    </location>
</feature>
<dbReference type="InterPro" id="IPR002410">
    <property type="entry name" value="Peptidase_S33"/>
</dbReference>
<reference evidence="5" key="1">
    <citation type="submission" date="2020-05" db="EMBL/GenBank/DDBJ databases">
        <title>Chitinophaga laudate sp. nov., isolated from a tropical peat swamp.</title>
        <authorList>
            <person name="Goh C.B.S."/>
            <person name="Lee M.S."/>
            <person name="Parimannan S."/>
            <person name="Pasbakhsh P."/>
            <person name="Yule C.M."/>
            <person name="Rajandas H."/>
            <person name="Loke S."/>
            <person name="Croft L."/>
            <person name="Tan J.B.L."/>
        </authorList>
    </citation>
    <scope>NUCLEOTIDE SEQUENCE</scope>
    <source>
        <strain evidence="5">Mgbs1</strain>
    </source>
</reference>
<dbReference type="InterPro" id="IPR000073">
    <property type="entry name" value="AB_hydrolase_1"/>
</dbReference>
<dbReference type="PRINTS" id="PR00793">
    <property type="entry name" value="PROAMNOPTASE"/>
</dbReference>
<comment type="caution">
    <text evidence="5">The sequence shown here is derived from an EMBL/GenBank/DDBJ whole genome shotgun (WGS) entry which is preliminary data.</text>
</comment>
<dbReference type="InterPro" id="IPR029058">
    <property type="entry name" value="AB_hydrolase_fold"/>
</dbReference>